<name>A0A6J6XDH1_9ZZZZ</name>
<organism evidence="1">
    <name type="scientific">freshwater metagenome</name>
    <dbReference type="NCBI Taxonomy" id="449393"/>
    <lineage>
        <taxon>unclassified sequences</taxon>
        <taxon>metagenomes</taxon>
        <taxon>ecological metagenomes</taxon>
    </lineage>
</organism>
<protein>
    <submittedName>
        <fullName evidence="1">Unannotated protein</fullName>
    </submittedName>
</protein>
<reference evidence="1" key="1">
    <citation type="submission" date="2020-05" db="EMBL/GenBank/DDBJ databases">
        <authorList>
            <person name="Chiriac C."/>
            <person name="Salcher M."/>
            <person name="Ghai R."/>
            <person name="Kavagutti S V."/>
        </authorList>
    </citation>
    <scope>NUCLEOTIDE SEQUENCE</scope>
</reference>
<dbReference type="AlphaFoldDB" id="A0A6J6XDH1"/>
<evidence type="ECO:0000313" key="1">
    <source>
        <dbReference type="EMBL" id="CAB4794792.1"/>
    </source>
</evidence>
<sequence length="147" mass="15564">MQATSGVHNDDIDIVVHSCGDCFKGNAGWISAFSATNHGHTGTLSPGDQLLGSGSAKSIGCAEQDIVILGCQESCQLARRCGLSCAIDTDYQDDSRKIARTLHCQGSIKCGVNGVNQDSPDHTLQIRWITQSSGSCNLLNGLNDLER</sequence>
<dbReference type="EMBL" id="CAFAAK010000029">
    <property type="protein sequence ID" value="CAB4794792.1"/>
    <property type="molecule type" value="Genomic_DNA"/>
</dbReference>
<proteinExistence type="predicted"/>
<gene>
    <name evidence="1" type="ORF">UFOPK3024_00241</name>
</gene>
<accession>A0A6J6XDH1</accession>